<accession>F4CTL4</accession>
<evidence type="ECO:0000256" key="2">
    <source>
        <dbReference type="SAM" id="MobiDB-lite"/>
    </source>
</evidence>
<sequence>MAPAGHVHGGIVRRAGVRESLYDPDVALNENDLGRTDGLPLTEEQRDELVARQRRLDEARAAVDAAQRERDAYLIELDDAGVATTELARALGLHRANVEHVLTDHRKTEVAQRLAEEAPRAATQAALDRAQARVDQAWEEPSE</sequence>
<dbReference type="KEGG" id="pdx:Psed_6425"/>
<dbReference type="Proteomes" id="UP000007809">
    <property type="component" value="Chromosome"/>
</dbReference>
<feature type="coiled-coil region" evidence="1">
    <location>
        <begin position="49"/>
        <end position="76"/>
    </location>
</feature>
<feature type="region of interest" description="Disordered" evidence="2">
    <location>
        <begin position="112"/>
        <end position="143"/>
    </location>
</feature>
<organism evidence="3 4">
    <name type="scientific">Pseudonocardia dioxanivorans (strain ATCC 55486 / DSM 44775 / JCM 13855 / CB1190)</name>
    <dbReference type="NCBI Taxonomy" id="675635"/>
    <lineage>
        <taxon>Bacteria</taxon>
        <taxon>Bacillati</taxon>
        <taxon>Actinomycetota</taxon>
        <taxon>Actinomycetes</taxon>
        <taxon>Pseudonocardiales</taxon>
        <taxon>Pseudonocardiaceae</taxon>
        <taxon>Pseudonocardia</taxon>
    </lineage>
</organism>
<evidence type="ECO:0000313" key="3">
    <source>
        <dbReference type="EMBL" id="AEA28517.1"/>
    </source>
</evidence>
<dbReference type="AlphaFoldDB" id="F4CTL4"/>
<proteinExistence type="predicted"/>
<dbReference type="STRING" id="675635.Psed_6425"/>
<evidence type="ECO:0000313" key="4">
    <source>
        <dbReference type="Proteomes" id="UP000007809"/>
    </source>
</evidence>
<name>F4CTL4_PSEUX</name>
<keyword evidence="4" id="KW-1185">Reference proteome</keyword>
<evidence type="ECO:0000256" key="1">
    <source>
        <dbReference type="SAM" id="Coils"/>
    </source>
</evidence>
<gene>
    <name evidence="3" type="ordered locus">Psed_6425</name>
</gene>
<keyword evidence="1" id="KW-0175">Coiled coil</keyword>
<dbReference type="HOGENOM" id="CLU_1804606_0_0_11"/>
<dbReference type="EMBL" id="CP002593">
    <property type="protein sequence ID" value="AEA28517.1"/>
    <property type="molecule type" value="Genomic_DNA"/>
</dbReference>
<feature type="compositionally biased region" description="Low complexity" evidence="2">
    <location>
        <begin position="120"/>
        <end position="129"/>
    </location>
</feature>
<reference evidence="3 4" key="1">
    <citation type="journal article" date="2011" name="J. Bacteriol.">
        <title>Genome sequence of the 1,4-dioxane-degrading Pseudonocardia dioxanivorans strain CB1190.</title>
        <authorList>
            <person name="Sales C.M."/>
            <person name="Mahendra S."/>
            <person name="Grostern A."/>
            <person name="Parales R.E."/>
            <person name="Goodwin L.A."/>
            <person name="Woyke T."/>
            <person name="Nolan M."/>
            <person name="Lapidus A."/>
            <person name="Chertkov O."/>
            <person name="Ovchinnikova G."/>
            <person name="Sczyrba A."/>
            <person name="Alvarez-Cohen L."/>
        </authorList>
    </citation>
    <scope>NUCLEOTIDE SEQUENCE [LARGE SCALE GENOMIC DNA]</scope>
    <source>
        <strain evidence="4">ATCC 55486 / DSM 44775 / JCM 13855 / CB1190</strain>
    </source>
</reference>
<protein>
    <submittedName>
        <fullName evidence="3">Uncharacterized protein</fullName>
    </submittedName>
</protein>